<dbReference type="PANTHER" id="PTHR13063">
    <property type="entry name" value="ENOS INTERACTING PROTEIN"/>
    <property type="match status" value="1"/>
</dbReference>
<feature type="region of interest" description="Disordered" evidence="7">
    <location>
        <begin position="332"/>
        <end position="370"/>
    </location>
</feature>
<evidence type="ECO:0000256" key="2">
    <source>
        <dbReference type="ARBA" id="ARBA00022771"/>
    </source>
</evidence>
<reference evidence="9 10" key="1">
    <citation type="submission" date="2016-12" db="EMBL/GenBank/DDBJ databases">
        <title>The genomes of Aspergillus section Nigri reveals drivers in fungal speciation.</title>
        <authorList>
            <consortium name="DOE Joint Genome Institute"/>
            <person name="Vesth T.C."/>
            <person name="Nybo J."/>
            <person name="Theobald S."/>
            <person name="Brandl J."/>
            <person name="Frisvad J.C."/>
            <person name="Nielsen K.F."/>
            <person name="Lyhne E.K."/>
            <person name="Kogle M.E."/>
            <person name="Kuo A."/>
            <person name="Riley R."/>
            <person name="Clum A."/>
            <person name="Nolan M."/>
            <person name="Lipzen A."/>
            <person name="Salamov A."/>
            <person name="Henrissat B."/>
            <person name="Wiebenga A."/>
            <person name="De Vries R.P."/>
            <person name="Grigoriev I.V."/>
            <person name="Mortensen U.H."/>
            <person name="Andersen M.R."/>
            <person name="Baker S.E."/>
        </authorList>
    </citation>
    <scope>NUCLEOTIDE SEQUENCE [LARGE SCALE GENOMIC DNA]</scope>
    <source>
        <strain evidence="9 10">IBT 23096</strain>
    </source>
</reference>
<dbReference type="InterPro" id="IPR027370">
    <property type="entry name" value="Znf-RING_euk"/>
</dbReference>
<feature type="compositionally biased region" description="Basic and acidic residues" evidence="7">
    <location>
        <begin position="332"/>
        <end position="351"/>
    </location>
</feature>
<dbReference type="GO" id="GO:0005634">
    <property type="term" value="C:nucleus"/>
    <property type="evidence" value="ECO:0007669"/>
    <property type="project" value="UniProtKB-SubCell"/>
</dbReference>
<dbReference type="GO" id="GO:0061630">
    <property type="term" value="F:ubiquitin protein ligase activity"/>
    <property type="evidence" value="ECO:0007669"/>
    <property type="project" value="InterPro"/>
</dbReference>
<feature type="region of interest" description="Disordered" evidence="7">
    <location>
        <begin position="119"/>
        <end position="145"/>
    </location>
</feature>
<dbReference type="Gene3D" id="3.30.40.10">
    <property type="entry name" value="Zinc/RING finger domain, C3HC4 (zinc finger)"/>
    <property type="match status" value="1"/>
</dbReference>
<gene>
    <name evidence="9" type="ORF">P170DRAFT_478005</name>
</gene>
<dbReference type="GeneID" id="36561217"/>
<dbReference type="PROSITE" id="PS00518">
    <property type="entry name" value="ZF_RING_1"/>
    <property type="match status" value="1"/>
</dbReference>
<dbReference type="RefSeq" id="XP_024702444.1">
    <property type="nucleotide sequence ID" value="XM_024853519.1"/>
</dbReference>
<keyword evidence="4" id="KW-0539">Nucleus</keyword>
<dbReference type="FunFam" id="3.30.40.10:FF:000673">
    <property type="entry name" value="RING finger domain protein, putative"/>
    <property type="match status" value="1"/>
</dbReference>
<protein>
    <recommendedName>
        <fullName evidence="8">RING-type domain-containing protein</fullName>
    </recommendedName>
</protein>
<dbReference type="InterPro" id="IPR013083">
    <property type="entry name" value="Znf_RING/FYVE/PHD"/>
</dbReference>
<dbReference type="SUPFAM" id="SSF57850">
    <property type="entry name" value="RING/U-box"/>
    <property type="match status" value="1"/>
</dbReference>
<evidence type="ECO:0000313" key="9">
    <source>
        <dbReference type="EMBL" id="PLB47142.1"/>
    </source>
</evidence>
<feature type="compositionally biased region" description="Basic and acidic residues" evidence="7">
    <location>
        <begin position="122"/>
        <end position="131"/>
    </location>
</feature>
<dbReference type="InterPro" id="IPR017907">
    <property type="entry name" value="Znf_RING_CS"/>
</dbReference>
<dbReference type="PANTHER" id="PTHR13063:SF10">
    <property type="entry name" value="NITRIC OXIDE SYNTHASE-INTERACTING PROTEIN"/>
    <property type="match status" value="1"/>
</dbReference>
<feature type="coiled-coil region" evidence="6">
    <location>
        <begin position="171"/>
        <end position="198"/>
    </location>
</feature>
<sequence>MAHSKRNTSLPHFTSYERGLLRASWGTQRGVIGRDSFLPFASCRLCLHPARAPVVACATNGDLFCRECAINDLLAQRQEIKRLEKQRDDAKKRLAEDEERTLEEARERDLRDFELVSMGLEGGKKGPDKEGTTAGPGRKRKAEEAEAVAAFKAREVEVDGKRKKVFELDEKEMARVAREEQERLKEELKREKSESSKSALPSFWVPSLTPTTDANEIAANKAVKMTPICPASTDSNRHAYSLKSLVDVHFTEEKTDDGTLARVCPSCKKTLTNGLRAMLTKPCGHIICQPCVTKFMTPHDAPDPHATKEEQEQTAALHGRILCYVCETDVTPDSKGKDESGKKKKKDKEGIRPGLVEVSSEGTGFAGRGGNVATKKGVAFQC</sequence>
<keyword evidence="1" id="KW-0479">Metal-binding</keyword>
<evidence type="ECO:0000259" key="8">
    <source>
        <dbReference type="PROSITE" id="PS50089"/>
    </source>
</evidence>
<dbReference type="PROSITE" id="PS50089">
    <property type="entry name" value="ZF_RING_2"/>
    <property type="match status" value="1"/>
</dbReference>
<comment type="similarity">
    <text evidence="4">Belongs to the NOSIP family.</text>
</comment>
<feature type="domain" description="RING-type" evidence="8">
    <location>
        <begin position="264"/>
        <end position="327"/>
    </location>
</feature>
<evidence type="ECO:0000256" key="5">
    <source>
        <dbReference type="PROSITE-ProRule" id="PRU00175"/>
    </source>
</evidence>
<dbReference type="EMBL" id="MSFO01000006">
    <property type="protein sequence ID" value="PLB47142.1"/>
    <property type="molecule type" value="Genomic_DNA"/>
</dbReference>
<dbReference type="GO" id="GO:0008270">
    <property type="term" value="F:zinc ion binding"/>
    <property type="evidence" value="ECO:0007669"/>
    <property type="project" value="UniProtKB-KW"/>
</dbReference>
<evidence type="ECO:0000256" key="6">
    <source>
        <dbReference type="SAM" id="Coils"/>
    </source>
</evidence>
<evidence type="ECO:0000256" key="4">
    <source>
        <dbReference type="PIRNR" id="PIRNR023577"/>
    </source>
</evidence>
<name>A0A2I2G2P2_9EURO</name>
<comment type="caution">
    <text evidence="9">The sequence shown here is derived from an EMBL/GenBank/DDBJ whole genome shotgun (WGS) entry which is preliminary data.</text>
</comment>
<accession>A0A2I2G2P2</accession>
<dbReference type="InterPro" id="IPR016818">
    <property type="entry name" value="NOSIP"/>
</dbReference>
<comment type="subcellular location">
    <subcellularLocation>
        <location evidence="4">Nucleus</location>
    </subcellularLocation>
</comment>
<organism evidence="9 10">
    <name type="scientific">Aspergillus steynii IBT 23096</name>
    <dbReference type="NCBI Taxonomy" id="1392250"/>
    <lineage>
        <taxon>Eukaryota</taxon>
        <taxon>Fungi</taxon>
        <taxon>Dikarya</taxon>
        <taxon>Ascomycota</taxon>
        <taxon>Pezizomycotina</taxon>
        <taxon>Eurotiomycetes</taxon>
        <taxon>Eurotiomycetidae</taxon>
        <taxon>Eurotiales</taxon>
        <taxon>Aspergillaceae</taxon>
        <taxon>Aspergillus</taxon>
        <taxon>Aspergillus subgen. Circumdati</taxon>
    </lineage>
</organism>
<keyword evidence="10" id="KW-1185">Reference proteome</keyword>
<keyword evidence="3" id="KW-0862">Zinc</keyword>
<dbReference type="Proteomes" id="UP000234275">
    <property type="component" value="Unassembled WGS sequence"/>
</dbReference>
<dbReference type="PIRSF" id="PIRSF023577">
    <property type="entry name" value="ENOS_interacting"/>
    <property type="match status" value="1"/>
</dbReference>
<dbReference type="VEuPathDB" id="FungiDB:P170DRAFT_478005"/>
<evidence type="ECO:0000256" key="7">
    <source>
        <dbReference type="SAM" id="MobiDB-lite"/>
    </source>
</evidence>
<dbReference type="OrthoDB" id="116827at2759"/>
<dbReference type="Pfam" id="PF13445">
    <property type="entry name" value="zf-RING_UBOX"/>
    <property type="match status" value="1"/>
</dbReference>
<keyword evidence="6" id="KW-0175">Coiled coil</keyword>
<evidence type="ECO:0000313" key="10">
    <source>
        <dbReference type="Proteomes" id="UP000234275"/>
    </source>
</evidence>
<proteinExistence type="inferred from homology"/>
<dbReference type="AlphaFoldDB" id="A0A2I2G2P2"/>
<dbReference type="InterPro" id="IPR001841">
    <property type="entry name" value="Znf_RING"/>
</dbReference>
<dbReference type="STRING" id="1392250.A0A2I2G2P2"/>
<feature type="coiled-coil region" evidence="6">
    <location>
        <begin position="66"/>
        <end position="108"/>
    </location>
</feature>
<evidence type="ECO:0000256" key="3">
    <source>
        <dbReference type="ARBA" id="ARBA00022833"/>
    </source>
</evidence>
<keyword evidence="2 5" id="KW-0863">Zinc-finger</keyword>
<evidence type="ECO:0000256" key="1">
    <source>
        <dbReference type="ARBA" id="ARBA00022723"/>
    </source>
</evidence>